<gene>
    <name evidence="3" type="ORF">GPECTOR_47g362</name>
</gene>
<evidence type="ECO:0000313" key="3">
    <source>
        <dbReference type="EMBL" id="KXZ46086.1"/>
    </source>
</evidence>
<sequence>MRANQLHGGSSSSSSSSRAAAAARRSSVGEEAHAAPDAAADDDDGPAADMPAPAMPVLRVPLGGAEEVPSALAAILFAYTGRVAAGNVRGTLELYRQGQYLQVEGCGEACCDAIVGMLAAGTSSAGSGGSGSGSSDRSHPAVLELYECMDLWPDPALEPAFTSVLSAAGARLVAHFGDALAALNKPELRRQLLALPAEGLEALLESDDFGTDVEDSVLLLLATWVQRNGDTAGVEAIERLCRLVRLLQLSPDFAAVMLPALACARLAAQGAGGGGSYKRRGVRSARQRRAAAGGGRAAGGWFPISFSDSALLVSCAVAGARSNDSRRFLLEAASMTESRDLRDPWYSDTPRRQATGQPPGAMHASAVRPMAGAEGEAGGPRPGSVHLPGWSGQLQLPQLGPTFEWYISQETLELELWALQPGEPANMFAVTDSGLIGISARGFQWTPSIIYEHGAKAADVFLRCDLPEEYGVVEAALGGKLDALMRIGGARLEVDRWRGDGAREVACSLTHGGRTFIAIQGGRGRCGALPLGRTAGEPDGGSSSSGGGSGGGGGGGGGGGSGDSGGGSGGSGGHARGGSGGRARGSLLRPWAEYLHDGRITGRLVLLPPDKQ</sequence>
<reference evidence="4" key="1">
    <citation type="journal article" date="2016" name="Nat. Commun.">
        <title>The Gonium pectorale genome demonstrates co-option of cell cycle regulation during the evolution of multicellularity.</title>
        <authorList>
            <person name="Hanschen E.R."/>
            <person name="Marriage T.N."/>
            <person name="Ferris P.J."/>
            <person name="Hamaji T."/>
            <person name="Toyoda A."/>
            <person name="Fujiyama A."/>
            <person name="Neme R."/>
            <person name="Noguchi H."/>
            <person name="Minakuchi Y."/>
            <person name="Suzuki M."/>
            <person name="Kawai-Toyooka H."/>
            <person name="Smith D.R."/>
            <person name="Sparks H."/>
            <person name="Anderson J."/>
            <person name="Bakaric R."/>
            <person name="Luria V."/>
            <person name="Karger A."/>
            <person name="Kirschner M.W."/>
            <person name="Durand P.M."/>
            <person name="Michod R.E."/>
            <person name="Nozaki H."/>
            <person name="Olson B.J."/>
        </authorList>
    </citation>
    <scope>NUCLEOTIDE SEQUENCE [LARGE SCALE GENOMIC DNA]</scope>
    <source>
        <strain evidence="4">NIES-2863</strain>
    </source>
</reference>
<feature type="region of interest" description="Disordered" evidence="1">
    <location>
        <begin position="340"/>
        <end position="389"/>
    </location>
</feature>
<keyword evidence="4" id="KW-1185">Reference proteome</keyword>
<feature type="domain" description="BACK" evidence="2">
    <location>
        <begin position="191"/>
        <end position="253"/>
    </location>
</feature>
<feature type="region of interest" description="Disordered" evidence="1">
    <location>
        <begin position="1"/>
        <end position="52"/>
    </location>
</feature>
<feature type="compositionally biased region" description="Basic and acidic residues" evidence="1">
    <location>
        <begin position="340"/>
        <end position="351"/>
    </location>
</feature>
<dbReference type="Pfam" id="PF07707">
    <property type="entry name" value="BACK"/>
    <property type="match status" value="1"/>
</dbReference>
<evidence type="ECO:0000313" key="4">
    <source>
        <dbReference type="Proteomes" id="UP000075714"/>
    </source>
</evidence>
<dbReference type="OrthoDB" id="546755at2759"/>
<dbReference type="AlphaFoldDB" id="A0A150G898"/>
<dbReference type="EMBL" id="LSYV01000048">
    <property type="protein sequence ID" value="KXZ46086.1"/>
    <property type="molecule type" value="Genomic_DNA"/>
</dbReference>
<proteinExistence type="predicted"/>
<accession>A0A150G898</accession>
<feature type="compositionally biased region" description="Gly residues" evidence="1">
    <location>
        <begin position="543"/>
        <end position="583"/>
    </location>
</feature>
<comment type="caution">
    <text evidence="3">The sequence shown here is derived from an EMBL/GenBank/DDBJ whole genome shotgun (WGS) entry which is preliminary data.</text>
</comment>
<dbReference type="InterPro" id="IPR011705">
    <property type="entry name" value="BACK"/>
</dbReference>
<evidence type="ECO:0000256" key="1">
    <source>
        <dbReference type="SAM" id="MobiDB-lite"/>
    </source>
</evidence>
<evidence type="ECO:0000259" key="2">
    <source>
        <dbReference type="Pfam" id="PF07707"/>
    </source>
</evidence>
<organism evidence="3 4">
    <name type="scientific">Gonium pectorale</name>
    <name type="common">Green alga</name>
    <dbReference type="NCBI Taxonomy" id="33097"/>
    <lineage>
        <taxon>Eukaryota</taxon>
        <taxon>Viridiplantae</taxon>
        <taxon>Chlorophyta</taxon>
        <taxon>core chlorophytes</taxon>
        <taxon>Chlorophyceae</taxon>
        <taxon>CS clade</taxon>
        <taxon>Chlamydomonadales</taxon>
        <taxon>Volvocaceae</taxon>
        <taxon>Gonium</taxon>
    </lineage>
</organism>
<feature type="compositionally biased region" description="Low complexity" evidence="1">
    <location>
        <begin position="10"/>
        <end position="26"/>
    </location>
</feature>
<dbReference type="Proteomes" id="UP000075714">
    <property type="component" value="Unassembled WGS sequence"/>
</dbReference>
<name>A0A150G898_GONPE</name>
<feature type="region of interest" description="Disordered" evidence="1">
    <location>
        <begin position="529"/>
        <end position="585"/>
    </location>
</feature>
<protein>
    <recommendedName>
        <fullName evidence="2">BACK domain-containing protein</fullName>
    </recommendedName>
</protein>
<dbReference type="Gene3D" id="1.25.40.420">
    <property type="match status" value="1"/>
</dbReference>